<evidence type="ECO:0000313" key="3">
    <source>
        <dbReference type="Proteomes" id="UP000033854"/>
    </source>
</evidence>
<feature type="transmembrane region" description="Helical" evidence="1">
    <location>
        <begin position="79"/>
        <end position="96"/>
    </location>
</feature>
<evidence type="ECO:0000256" key="1">
    <source>
        <dbReference type="SAM" id="Phobius"/>
    </source>
</evidence>
<protein>
    <submittedName>
        <fullName evidence="2">Uncharacterized protein</fullName>
    </submittedName>
</protein>
<evidence type="ECO:0000313" key="2">
    <source>
        <dbReference type="EMBL" id="KKS42549.1"/>
    </source>
</evidence>
<proteinExistence type="predicted"/>
<keyword evidence="1" id="KW-0812">Transmembrane</keyword>
<keyword evidence="1" id="KW-1133">Transmembrane helix</keyword>
<feature type="transmembrane region" description="Helical" evidence="1">
    <location>
        <begin position="123"/>
        <end position="146"/>
    </location>
</feature>
<organism evidence="2 3">
    <name type="scientific">Candidatus Collierbacteria bacterium GW2011_GWA2_42_17</name>
    <dbReference type="NCBI Taxonomy" id="1618378"/>
    <lineage>
        <taxon>Bacteria</taxon>
        <taxon>Candidatus Collieribacteriota</taxon>
    </lineage>
</organism>
<dbReference type="Proteomes" id="UP000033854">
    <property type="component" value="Unassembled WGS sequence"/>
</dbReference>
<accession>A0A0G0Z1B0</accession>
<comment type="caution">
    <text evidence="2">The sequence shown here is derived from an EMBL/GenBank/DDBJ whole genome shotgun (WGS) entry which is preliminary data.</text>
</comment>
<keyword evidence="1" id="KW-0472">Membrane</keyword>
<feature type="transmembrane region" description="Helical" evidence="1">
    <location>
        <begin position="56"/>
        <end position="73"/>
    </location>
</feature>
<reference evidence="2 3" key="1">
    <citation type="journal article" date="2015" name="Nature">
        <title>rRNA introns, odd ribosomes, and small enigmatic genomes across a large radiation of phyla.</title>
        <authorList>
            <person name="Brown C.T."/>
            <person name="Hug L.A."/>
            <person name="Thomas B.C."/>
            <person name="Sharon I."/>
            <person name="Castelle C.J."/>
            <person name="Singh A."/>
            <person name="Wilkins M.J."/>
            <person name="Williams K.H."/>
            <person name="Banfield J.F."/>
        </authorList>
    </citation>
    <scope>NUCLEOTIDE SEQUENCE [LARGE SCALE GENOMIC DNA]</scope>
</reference>
<dbReference type="EMBL" id="LCDA01000010">
    <property type="protein sequence ID" value="KKS42549.1"/>
    <property type="molecule type" value="Genomic_DNA"/>
</dbReference>
<dbReference type="AlphaFoldDB" id="A0A0G0Z1B0"/>
<sequence length="242" mass="27101">MSTKLVRPLILSVAIFFIFAWTQSPVLNSYNLQLTGALILLYFGSKYLFRRLGSILMLETVMLISVVLLLIFSSGGINSPIFFVLFFLLFVIALLFDPYQAAIASFLLVSLFLWQNFSDLSSVMIIDITSLILMTPLAMIFSNSYLKYLQSEGKISLLKEAIKDEQTDSLLWIATTAKPSLATILNSLTDIVIYLNSKGQDVTISKSFIEKLKAIQKDLISLYSSTDILEKSIEETSDKMGL</sequence>
<feature type="transmembrane region" description="Helical" evidence="1">
    <location>
        <begin position="5"/>
        <end position="24"/>
    </location>
</feature>
<name>A0A0G0Z1B0_9BACT</name>
<gene>
    <name evidence="2" type="ORF">UV06_C0010G0009</name>
</gene>